<dbReference type="PANTHER" id="PTHR42885">
    <property type="entry name" value="HISTIDINOL-PHOSPHATE AMINOTRANSFERASE-RELATED"/>
    <property type="match status" value="1"/>
</dbReference>
<dbReference type="InterPro" id="IPR004838">
    <property type="entry name" value="NHTrfase_class1_PyrdxlP-BS"/>
</dbReference>
<evidence type="ECO:0000256" key="9">
    <source>
        <dbReference type="ARBA" id="ARBA00048531"/>
    </source>
</evidence>
<evidence type="ECO:0000259" key="10">
    <source>
        <dbReference type="Pfam" id="PF00155"/>
    </source>
</evidence>
<dbReference type="NCBIfam" id="TIGR01140">
    <property type="entry name" value="L_thr_O3P_dcar"/>
    <property type="match status" value="1"/>
</dbReference>
<evidence type="ECO:0000256" key="1">
    <source>
        <dbReference type="ARBA" id="ARBA00001933"/>
    </source>
</evidence>
<dbReference type="Proteomes" id="UP000255328">
    <property type="component" value="Unassembled WGS sequence"/>
</dbReference>
<evidence type="ECO:0000256" key="2">
    <source>
        <dbReference type="ARBA" id="ARBA00003444"/>
    </source>
</evidence>
<dbReference type="InterPro" id="IPR015424">
    <property type="entry name" value="PyrdxlP-dep_Trfase"/>
</dbReference>
<accession>A0A377GWG4</accession>
<dbReference type="InterPro" id="IPR005860">
    <property type="entry name" value="CobD"/>
</dbReference>
<gene>
    <name evidence="11" type="primary">cobD</name>
    <name evidence="11" type="ORF">NCTC10723_00788</name>
</gene>
<evidence type="ECO:0000256" key="6">
    <source>
        <dbReference type="ARBA" id="ARBA00022898"/>
    </source>
</evidence>
<dbReference type="UniPathway" id="UPA00148"/>
<dbReference type="GO" id="GO:0030170">
    <property type="term" value="F:pyridoxal phosphate binding"/>
    <property type="evidence" value="ECO:0007669"/>
    <property type="project" value="InterPro"/>
</dbReference>
<comment type="cofactor">
    <cofactor evidence="1">
        <name>pyridoxal 5'-phosphate</name>
        <dbReference type="ChEBI" id="CHEBI:597326"/>
    </cofactor>
</comment>
<dbReference type="Pfam" id="PF00155">
    <property type="entry name" value="Aminotran_1_2"/>
    <property type="match status" value="1"/>
</dbReference>
<keyword evidence="7 11" id="KW-0456">Lyase</keyword>
<evidence type="ECO:0000256" key="5">
    <source>
        <dbReference type="ARBA" id="ARBA00022573"/>
    </source>
</evidence>
<reference evidence="11 12" key="1">
    <citation type="submission" date="2018-06" db="EMBL/GenBank/DDBJ databases">
        <authorList>
            <consortium name="Pathogen Informatics"/>
            <person name="Doyle S."/>
        </authorList>
    </citation>
    <scope>NUCLEOTIDE SEQUENCE [LARGE SCALE GENOMIC DNA]</scope>
    <source>
        <strain evidence="11 12">NCTC10723</strain>
    </source>
</reference>
<protein>
    <recommendedName>
        <fullName evidence="4">threonine-phosphate decarboxylase</fullName>
        <ecNumber evidence="4">4.1.1.81</ecNumber>
    </recommendedName>
    <alternativeName>
        <fullName evidence="8">L-threonine-O-3-phosphate decarboxylase</fullName>
    </alternativeName>
</protein>
<dbReference type="SUPFAM" id="SSF53383">
    <property type="entry name" value="PLP-dependent transferases"/>
    <property type="match status" value="1"/>
</dbReference>
<dbReference type="EC" id="4.1.1.81" evidence="4"/>
<evidence type="ECO:0000313" key="12">
    <source>
        <dbReference type="Proteomes" id="UP000255328"/>
    </source>
</evidence>
<dbReference type="EMBL" id="UGGU01000003">
    <property type="protein sequence ID" value="STO31340.1"/>
    <property type="molecule type" value="Genomic_DNA"/>
</dbReference>
<dbReference type="Gene3D" id="3.40.640.10">
    <property type="entry name" value="Type I PLP-dependent aspartate aminotransferase-like (Major domain)"/>
    <property type="match status" value="1"/>
</dbReference>
<dbReference type="CDD" id="cd00609">
    <property type="entry name" value="AAT_like"/>
    <property type="match status" value="1"/>
</dbReference>
<dbReference type="Gene3D" id="3.90.1150.10">
    <property type="entry name" value="Aspartate Aminotransferase, domain 1"/>
    <property type="match status" value="1"/>
</dbReference>
<evidence type="ECO:0000256" key="7">
    <source>
        <dbReference type="ARBA" id="ARBA00023239"/>
    </source>
</evidence>
<keyword evidence="6" id="KW-0663">Pyridoxal phosphate</keyword>
<name>A0A377GWG4_9FUSO</name>
<evidence type="ECO:0000256" key="4">
    <source>
        <dbReference type="ARBA" id="ARBA00012285"/>
    </source>
</evidence>
<dbReference type="InterPro" id="IPR015422">
    <property type="entry name" value="PyrdxlP-dep_Trfase_small"/>
</dbReference>
<comment type="catalytic activity">
    <reaction evidence="9">
        <text>O-phospho-L-threonine + H(+) = (R)-1-aminopropan-2-yl phosphate + CO2</text>
        <dbReference type="Rhea" id="RHEA:11492"/>
        <dbReference type="ChEBI" id="CHEBI:15378"/>
        <dbReference type="ChEBI" id="CHEBI:16526"/>
        <dbReference type="ChEBI" id="CHEBI:58563"/>
        <dbReference type="ChEBI" id="CHEBI:58675"/>
        <dbReference type="EC" id="4.1.1.81"/>
    </reaction>
</comment>
<dbReference type="PROSITE" id="PS00105">
    <property type="entry name" value="AA_TRANSFER_CLASS_1"/>
    <property type="match status" value="1"/>
</dbReference>
<dbReference type="PANTHER" id="PTHR42885:SF1">
    <property type="entry name" value="THREONINE-PHOSPHATE DECARBOXYLASE"/>
    <property type="match status" value="1"/>
</dbReference>
<dbReference type="GO" id="GO:0009236">
    <property type="term" value="P:cobalamin biosynthetic process"/>
    <property type="evidence" value="ECO:0007669"/>
    <property type="project" value="UniProtKB-UniPathway"/>
</dbReference>
<dbReference type="AlphaFoldDB" id="A0A377GWG4"/>
<proteinExistence type="predicted"/>
<comment type="function">
    <text evidence="2">Decarboxylates L-threonine-O-3-phosphate to yield (R)-1-amino-2-propanol O-2-phosphate, the precursor for the linkage between the nucleotide loop and the corrin ring in cobalamin.</text>
</comment>
<organism evidence="11 12">
    <name type="scientific">Fusobacterium necrogenes</name>
    <dbReference type="NCBI Taxonomy" id="858"/>
    <lineage>
        <taxon>Bacteria</taxon>
        <taxon>Fusobacteriati</taxon>
        <taxon>Fusobacteriota</taxon>
        <taxon>Fusobacteriia</taxon>
        <taxon>Fusobacteriales</taxon>
        <taxon>Fusobacteriaceae</taxon>
        <taxon>Fusobacterium</taxon>
    </lineage>
</organism>
<keyword evidence="12" id="KW-1185">Reference proteome</keyword>
<dbReference type="GO" id="GO:0048472">
    <property type="term" value="F:threonine-phosphate decarboxylase activity"/>
    <property type="evidence" value="ECO:0007669"/>
    <property type="project" value="UniProtKB-EC"/>
</dbReference>
<dbReference type="OrthoDB" id="9813612at2"/>
<dbReference type="RefSeq" id="WP_115269565.1">
    <property type="nucleotide sequence ID" value="NZ_UGGU01000003.1"/>
</dbReference>
<evidence type="ECO:0000313" key="11">
    <source>
        <dbReference type="EMBL" id="STO31340.1"/>
    </source>
</evidence>
<evidence type="ECO:0000256" key="3">
    <source>
        <dbReference type="ARBA" id="ARBA00004953"/>
    </source>
</evidence>
<sequence length="352" mass="40837">MDLHGGNTYKLKREGRGEVLDYSSNINPLGVPKKFKQKAIENFDLLERYTDPDYVELRESIGKFNNMEIENIVVGNGATEVLFLYVKALKPRKAMVVAPAFAEYRRALEAIDCEIVYYPLLPNKKFLMDTDEFLKSIPDCDLVIICNPNNPTGSFIPLKEIAKVNRNLKERGIKLFIDEAFIEFMKDWREFSAVNLKDENIFVMRSMTKFFAIPGLRLGYGLTCNQEIIEKMKNYKEPWTVNTFADMAGKIILTDNEYIEATEKWIEEEKIWFYDKALKIAGLTPYRTNTNFMLMRVENKTASEVKEKMIERGILIRDASNFVGLDNHYIRIAIKTRDENKKVLNTLAEILK</sequence>
<feature type="domain" description="Aminotransferase class I/classII large" evidence="10">
    <location>
        <begin position="19"/>
        <end position="346"/>
    </location>
</feature>
<dbReference type="InterPro" id="IPR004839">
    <property type="entry name" value="Aminotransferase_I/II_large"/>
</dbReference>
<keyword evidence="5" id="KW-0169">Cobalamin biosynthesis</keyword>
<evidence type="ECO:0000256" key="8">
    <source>
        <dbReference type="ARBA" id="ARBA00029996"/>
    </source>
</evidence>
<dbReference type="InterPro" id="IPR015421">
    <property type="entry name" value="PyrdxlP-dep_Trfase_major"/>
</dbReference>
<comment type="pathway">
    <text evidence="3">Cofactor biosynthesis; adenosylcobalamin biosynthesis.</text>
</comment>